<dbReference type="InParanoid" id="F4R4Y2"/>
<dbReference type="GeneID" id="18934432"/>
<protein>
    <submittedName>
        <fullName evidence="2">Uncharacterized protein</fullName>
    </submittedName>
</protein>
<dbReference type="OrthoDB" id="10650786at2759"/>
<dbReference type="Proteomes" id="UP000001072">
    <property type="component" value="Unassembled WGS sequence"/>
</dbReference>
<proteinExistence type="predicted"/>
<dbReference type="RefSeq" id="XP_007403852.1">
    <property type="nucleotide sequence ID" value="XM_007403790.1"/>
</dbReference>
<feature type="compositionally biased region" description="Basic and acidic residues" evidence="1">
    <location>
        <begin position="180"/>
        <end position="189"/>
    </location>
</feature>
<accession>F4R4Y2</accession>
<evidence type="ECO:0000313" key="2">
    <source>
        <dbReference type="EMBL" id="EGG12914.1"/>
    </source>
</evidence>
<dbReference type="KEGG" id="mlr:MELLADRAFT_87215"/>
<dbReference type="VEuPathDB" id="FungiDB:MELLADRAFT_87215"/>
<keyword evidence="3" id="KW-1185">Reference proteome</keyword>
<dbReference type="PANTHER" id="PTHR35871">
    <property type="entry name" value="EXPRESSED PROTEIN"/>
    <property type="match status" value="1"/>
</dbReference>
<feature type="region of interest" description="Disordered" evidence="1">
    <location>
        <begin position="205"/>
        <end position="273"/>
    </location>
</feature>
<evidence type="ECO:0000313" key="3">
    <source>
        <dbReference type="Proteomes" id="UP000001072"/>
    </source>
</evidence>
<dbReference type="PANTHER" id="PTHR35871:SF1">
    <property type="entry name" value="CXC1-LIKE CYSTEINE CLUSTER ASSOCIATED WITH KDZ TRANSPOSASES DOMAIN-CONTAINING PROTEIN"/>
    <property type="match status" value="1"/>
</dbReference>
<dbReference type="HOGENOM" id="CLU_780929_0_0_1"/>
<feature type="compositionally biased region" description="Pro residues" evidence="1">
    <location>
        <begin position="218"/>
        <end position="230"/>
    </location>
</feature>
<name>F4R4Y2_MELLP</name>
<organism evidence="3">
    <name type="scientific">Melampsora larici-populina (strain 98AG31 / pathotype 3-4-7)</name>
    <name type="common">Poplar leaf rust fungus</name>
    <dbReference type="NCBI Taxonomy" id="747676"/>
    <lineage>
        <taxon>Eukaryota</taxon>
        <taxon>Fungi</taxon>
        <taxon>Dikarya</taxon>
        <taxon>Basidiomycota</taxon>
        <taxon>Pucciniomycotina</taxon>
        <taxon>Pucciniomycetes</taxon>
        <taxon>Pucciniales</taxon>
        <taxon>Melampsoraceae</taxon>
        <taxon>Melampsora</taxon>
    </lineage>
</organism>
<evidence type="ECO:0000256" key="1">
    <source>
        <dbReference type="SAM" id="MobiDB-lite"/>
    </source>
</evidence>
<sequence length="375" mass="42307">MARASKAAKAQKKRWKEFCAAKHQKDTLVISDSEDQVQDIVDKALQLSPTSDLALSKPSQPPITINLDSDSDIETFPTPQPPQSVLLQSSQLYWMPINPDYLTEEDEMDPLDVSLYAQANLADSLDDEACSTKLVNKALITVFTRPFVNPPTLGKRQTKTGQILKGYKQPRVQPSSNKLAPHEIPKETKRQYRLNREKAIGKSTFTFDKRVVREPAPALNPDPDPSPPSSPETKTHEEENSEESYEGSDHKYSEEYSDLSDIQSELSDNEANNSSAVIVSDTWIDECVDQYRSSKAKSSMPPDIKKSAQDQFDTFNAQITAVSEKYKQLQKEKPNFEFPSAIIDDLCEYNAWRLELTISAHSFIPAPSRQYRRTT</sequence>
<reference evidence="3" key="1">
    <citation type="journal article" date="2011" name="Proc. Natl. Acad. Sci. U.S.A.">
        <title>Obligate biotrophy features unraveled by the genomic analysis of rust fungi.</title>
        <authorList>
            <person name="Duplessis S."/>
            <person name="Cuomo C.A."/>
            <person name="Lin Y.-C."/>
            <person name="Aerts A."/>
            <person name="Tisserant E."/>
            <person name="Veneault-Fourrey C."/>
            <person name="Joly D.L."/>
            <person name="Hacquard S."/>
            <person name="Amselem J."/>
            <person name="Cantarel B.L."/>
            <person name="Chiu R."/>
            <person name="Coutinho P.M."/>
            <person name="Feau N."/>
            <person name="Field M."/>
            <person name="Frey P."/>
            <person name="Gelhaye E."/>
            <person name="Goldberg J."/>
            <person name="Grabherr M.G."/>
            <person name="Kodira C.D."/>
            <person name="Kohler A."/>
            <person name="Kuees U."/>
            <person name="Lindquist E.A."/>
            <person name="Lucas S.M."/>
            <person name="Mago R."/>
            <person name="Mauceli E."/>
            <person name="Morin E."/>
            <person name="Murat C."/>
            <person name="Pangilinan J.L."/>
            <person name="Park R."/>
            <person name="Pearson M."/>
            <person name="Quesneville H."/>
            <person name="Rouhier N."/>
            <person name="Sakthikumar S."/>
            <person name="Salamov A.A."/>
            <person name="Schmutz J."/>
            <person name="Selles B."/>
            <person name="Shapiro H."/>
            <person name="Tanguay P."/>
            <person name="Tuskan G.A."/>
            <person name="Henrissat B."/>
            <person name="Van de Peer Y."/>
            <person name="Rouze P."/>
            <person name="Ellis J.G."/>
            <person name="Dodds P.N."/>
            <person name="Schein J.E."/>
            <person name="Zhong S."/>
            <person name="Hamelin R.C."/>
            <person name="Grigoriev I.V."/>
            <person name="Szabo L.J."/>
            <person name="Martin F."/>
        </authorList>
    </citation>
    <scope>NUCLEOTIDE SEQUENCE [LARGE SCALE GENOMIC DNA]</scope>
    <source>
        <strain evidence="3">98AG31 / pathotype 3-4-7</strain>
    </source>
</reference>
<feature type="region of interest" description="Disordered" evidence="1">
    <location>
        <begin position="151"/>
        <end position="189"/>
    </location>
</feature>
<dbReference type="EMBL" id="GL883090">
    <property type="protein sequence ID" value="EGG12914.1"/>
    <property type="molecule type" value="Genomic_DNA"/>
</dbReference>
<gene>
    <name evidence="2" type="ORF">MELLADRAFT_87215</name>
</gene>
<feature type="compositionally biased region" description="Polar residues" evidence="1">
    <location>
        <begin position="260"/>
        <end position="273"/>
    </location>
</feature>
<dbReference type="AlphaFoldDB" id="F4R4Y2"/>